<dbReference type="Pfam" id="PF09527">
    <property type="entry name" value="ATPase_gene1"/>
    <property type="match status" value="1"/>
</dbReference>
<keyword evidence="4" id="KW-1185">Reference proteome</keyword>
<name>A0A8D4VS99_9GAMM</name>
<dbReference type="AlphaFoldDB" id="A0A8D4VS99"/>
<feature type="compositionally biased region" description="Basic and acidic residues" evidence="1">
    <location>
        <begin position="9"/>
        <end position="23"/>
    </location>
</feature>
<gene>
    <name evidence="3" type="ORF">MoryE10_29750</name>
</gene>
<feature type="transmembrane region" description="Helical" evidence="2">
    <location>
        <begin position="64"/>
        <end position="84"/>
    </location>
</feature>
<evidence type="ECO:0000313" key="3">
    <source>
        <dbReference type="EMBL" id="BBL72369.1"/>
    </source>
</evidence>
<dbReference type="EMBL" id="AP019782">
    <property type="protein sequence ID" value="BBL72369.1"/>
    <property type="molecule type" value="Genomic_DNA"/>
</dbReference>
<feature type="region of interest" description="Disordered" evidence="1">
    <location>
        <begin position="1"/>
        <end position="23"/>
    </location>
</feature>
<dbReference type="KEGG" id="moz:MoryE10_29750"/>
<proteinExistence type="predicted"/>
<dbReference type="Proteomes" id="UP000824988">
    <property type="component" value="Chromosome"/>
</dbReference>
<dbReference type="InterPro" id="IPR032820">
    <property type="entry name" value="ATPase_put"/>
</dbReference>
<feature type="transmembrane region" description="Helical" evidence="2">
    <location>
        <begin position="28"/>
        <end position="52"/>
    </location>
</feature>
<keyword evidence="2" id="KW-0472">Membrane</keyword>
<evidence type="ECO:0000256" key="2">
    <source>
        <dbReference type="SAM" id="Phobius"/>
    </source>
</evidence>
<reference evidence="3" key="1">
    <citation type="submission" date="2019-06" db="EMBL/GenBank/DDBJ databases">
        <title>Complete genome sequence of Methylogaea oryzae strain JCM16910.</title>
        <authorList>
            <person name="Asakawa S."/>
        </authorList>
    </citation>
    <scope>NUCLEOTIDE SEQUENCE</scope>
    <source>
        <strain evidence="3">E10</strain>
    </source>
</reference>
<dbReference type="RefSeq" id="WP_054774485.1">
    <property type="nucleotide sequence ID" value="NZ_AP019782.1"/>
</dbReference>
<keyword evidence="2" id="KW-1133">Transmembrane helix</keyword>
<evidence type="ECO:0000313" key="4">
    <source>
        <dbReference type="Proteomes" id="UP000824988"/>
    </source>
</evidence>
<protein>
    <submittedName>
        <fullName evidence="3">F0F1 ATP synthase subunit</fullName>
    </submittedName>
</protein>
<accession>A0A8D4VS99</accession>
<keyword evidence="2" id="KW-0812">Transmembrane</keyword>
<sequence>MKPLQRLRGRVEQQTRRMRRAEKDRSSLLAQTVFLGSLGLTLCLPIVAGAYLGYWLDGLSPGYSVRWTVGCILLGVAVGGYNVYRMIQE</sequence>
<evidence type="ECO:0000256" key="1">
    <source>
        <dbReference type="SAM" id="MobiDB-lite"/>
    </source>
</evidence>
<organism evidence="3 4">
    <name type="scientific">Methylogaea oryzae</name>
    <dbReference type="NCBI Taxonomy" id="1295382"/>
    <lineage>
        <taxon>Bacteria</taxon>
        <taxon>Pseudomonadati</taxon>
        <taxon>Pseudomonadota</taxon>
        <taxon>Gammaproteobacteria</taxon>
        <taxon>Methylococcales</taxon>
        <taxon>Methylococcaceae</taxon>
        <taxon>Methylogaea</taxon>
    </lineage>
</organism>